<dbReference type="AlphaFoldDB" id="A0A8S0XRM3"/>
<evidence type="ECO:0000259" key="2">
    <source>
        <dbReference type="Pfam" id="PF18803"/>
    </source>
</evidence>
<dbReference type="OrthoDB" id="3214502at2759"/>
<keyword evidence="4" id="KW-1185">Reference proteome</keyword>
<dbReference type="InterPro" id="IPR040521">
    <property type="entry name" value="KDZ"/>
</dbReference>
<dbReference type="InterPro" id="IPR041457">
    <property type="entry name" value="CxC2_KDZ-assoc"/>
</dbReference>
<accession>A0A8S0XRM3</accession>
<feature type="domain" description="CxC2-like cysteine cluster KDZ transposase-associated" evidence="2">
    <location>
        <begin position="127"/>
        <end position="185"/>
    </location>
</feature>
<sequence length="459" mass="51645">MKHYGTLPSPPPKKMKHSNVLDSTPPAGPSEPEDLRYDFSVPSPEATQNEYLLEFKMRRRAYLHRILQGEAIGLNACSSTGPSLDIGINLDQEYVNAAALADDPEERDWDDVPADLPSTTPDEDSCGNSFLVVVNISGVHRIPVVWCSCEHANPEYQLLDLRLFPASFANIRTVFTFSVLDDFLTNVAFPNQVPNRYVELQRLSRQGRNLKYLKWHGFGHSTQEPGPGELAIFCPTCPQPGINLPANWRTKYAENELLWTLVVDGNFTADHLRQKRPADNVWLSEGQGMTTSWKPYHDHLKIARETKEKDPCDSNFNALNRANEAVAYKDANGTLGHACGRHGCYCPRSVVDLQKGERQANIDWSLCEALKAINIDDLPRVLLIYDIMCQYHKKLKHRISVSPYLELPDIVIDKAIGLFHVHGHQDSCLFHYATSFILGAAKINGEIMETLWAVLNNIS</sequence>
<dbReference type="EMBL" id="CACVBS010000079">
    <property type="protein sequence ID" value="CAA7269613.1"/>
    <property type="molecule type" value="Genomic_DNA"/>
</dbReference>
<reference evidence="3 4" key="1">
    <citation type="submission" date="2020-01" db="EMBL/GenBank/DDBJ databases">
        <authorList>
            <person name="Gupta K D."/>
        </authorList>
    </citation>
    <scope>NUCLEOTIDE SEQUENCE [LARGE SCALE GENOMIC DNA]</scope>
</reference>
<evidence type="ECO:0000313" key="3">
    <source>
        <dbReference type="EMBL" id="CAA7269613.1"/>
    </source>
</evidence>
<dbReference type="Proteomes" id="UP000467700">
    <property type="component" value="Unassembled WGS sequence"/>
</dbReference>
<evidence type="ECO:0000313" key="4">
    <source>
        <dbReference type="Proteomes" id="UP000467700"/>
    </source>
</evidence>
<protein>
    <recommendedName>
        <fullName evidence="2">CxC2-like cysteine cluster KDZ transposase-associated domain-containing protein</fullName>
    </recommendedName>
</protein>
<feature type="region of interest" description="Disordered" evidence="1">
    <location>
        <begin position="1"/>
        <end position="41"/>
    </location>
</feature>
<proteinExistence type="predicted"/>
<dbReference type="Pfam" id="PF18803">
    <property type="entry name" value="CxC2"/>
    <property type="match status" value="1"/>
</dbReference>
<evidence type="ECO:0000256" key="1">
    <source>
        <dbReference type="SAM" id="MobiDB-lite"/>
    </source>
</evidence>
<comment type="caution">
    <text evidence="3">The sequence shown here is derived from an EMBL/GenBank/DDBJ whole genome shotgun (WGS) entry which is preliminary data.</text>
</comment>
<gene>
    <name evidence="3" type="ORF">AAE3_LOCUS11932</name>
</gene>
<name>A0A8S0XRM3_CYCAE</name>
<dbReference type="Pfam" id="PF18758">
    <property type="entry name" value="KDZ"/>
    <property type="match status" value="1"/>
</dbReference>
<organism evidence="3 4">
    <name type="scientific">Cyclocybe aegerita</name>
    <name type="common">Black poplar mushroom</name>
    <name type="synonym">Agrocybe aegerita</name>
    <dbReference type="NCBI Taxonomy" id="1973307"/>
    <lineage>
        <taxon>Eukaryota</taxon>
        <taxon>Fungi</taxon>
        <taxon>Dikarya</taxon>
        <taxon>Basidiomycota</taxon>
        <taxon>Agaricomycotina</taxon>
        <taxon>Agaricomycetes</taxon>
        <taxon>Agaricomycetidae</taxon>
        <taxon>Agaricales</taxon>
        <taxon>Agaricineae</taxon>
        <taxon>Bolbitiaceae</taxon>
        <taxon>Cyclocybe</taxon>
    </lineage>
</organism>